<evidence type="ECO:0000313" key="8">
    <source>
        <dbReference type="Proteomes" id="UP001199424"/>
    </source>
</evidence>
<protein>
    <submittedName>
        <fullName evidence="7">Calcium/sodium antiporter</fullName>
    </submittedName>
</protein>
<accession>A0AAE3AMF4</accession>
<comment type="subcellular location">
    <subcellularLocation>
        <location evidence="1">Membrane</location>
        <topology evidence="1">Multi-pass membrane protein</topology>
    </subcellularLocation>
</comment>
<name>A0AAE3AMF4_9FIRM</name>
<feature type="transmembrane region" description="Helical" evidence="5">
    <location>
        <begin position="314"/>
        <end position="334"/>
    </location>
</feature>
<dbReference type="Proteomes" id="UP001199424">
    <property type="component" value="Unassembled WGS sequence"/>
</dbReference>
<dbReference type="NCBIfam" id="TIGR00367">
    <property type="entry name" value="calcium/sodium antiporter"/>
    <property type="match status" value="1"/>
</dbReference>
<feature type="transmembrane region" description="Helical" evidence="5">
    <location>
        <begin position="116"/>
        <end position="136"/>
    </location>
</feature>
<evidence type="ECO:0000256" key="5">
    <source>
        <dbReference type="SAM" id="Phobius"/>
    </source>
</evidence>
<keyword evidence="4 5" id="KW-0472">Membrane</keyword>
<dbReference type="Pfam" id="PF01699">
    <property type="entry name" value="Na_Ca_ex"/>
    <property type="match status" value="2"/>
</dbReference>
<evidence type="ECO:0000256" key="1">
    <source>
        <dbReference type="ARBA" id="ARBA00004141"/>
    </source>
</evidence>
<evidence type="ECO:0000313" key="7">
    <source>
        <dbReference type="EMBL" id="MCC2136708.1"/>
    </source>
</evidence>
<dbReference type="PANTHER" id="PTHR10846">
    <property type="entry name" value="SODIUM/POTASSIUM/CALCIUM EXCHANGER"/>
    <property type="match status" value="1"/>
</dbReference>
<comment type="caution">
    <text evidence="7">The sequence shown here is derived from an EMBL/GenBank/DDBJ whole genome shotgun (WGS) entry which is preliminary data.</text>
</comment>
<feature type="transmembrane region" description="Helical" evidence="5">
    <location>
        <begin position="84"/>
        <end position="107"/>
    </location>
</feature>
<organism evidence="7 8">
    <name type="scientific">Hominenteromicrobium mulieris</name>
    <dbReference type="NCBI Taxonomy" id="2885357"/>
    <lineage>
        <taxon>Bacteria</taxon>
        <taxon>Bacillati</taxon>
        <taxon>Bacillota</taxon>
        <taxon>Clostridia</taxon>
        <taxon>Eubacteriales</taxon>
        <taxon>Oscillospiraceae</taxon>
        <taxon>Hominenteromicrobium</taxon>
    </lineage>
</organism>
<dbReference type="Gene3D" id="1.20.1420.30">
    <property type="entry name" value="NCX, central ion-binding region"/>
    <property type="match status" value="1"/>
</dbReference>
<keyword evidence="8" id="KW-1185">Reference proteome</keyword>
<feature type="transmembrane region" description="Helical" evidence="5">
    <location>
        <begin position="257"/>
        <end position="277"/>
    </location>
</feature>
<sequence length="335" mass="34463">MEIAITVLLLIVGLVLIIKGGDFFVDAASWMAEASGIPKLIVGATVVSFATTLPELLVSIFAALDARAAEALSPGSGIGMVDMSIGNAIGSVTANLGLIMGIALVAIPMAIRRKDYMLKMILMLVAAAVTVCFSLFDNGVGMVASILLIIIFVIAMYDNIHEAVVAVKGGAKGQQLDEPVTKKAVITNVVKFLIGAVGTVAGAQLLVDNGSALASMCGVSDRVISVTIIAIGTSLPELVTTLTAIAKKQGSLSAGNIIGANIIDLTLILPVCALIYGSKLPASPTVAMVDIPACLIIGILSVVPTLITKKFSRWQGVLMLAAYAVYIVLSVIVMA</sequence>
<feature type="transmembrane region" description="Helical" evidence="5">
    <location>
        <begin position="189"/>
        <end position="207"/>
    </location>
</feature>
<reference evidence="7" key="1">
    <citation type="submission" date="2021-10" db="EMBL/GenBank/DDBJ databases">
        <title>Anaerobic single-cell dispensing facilitates the cultivation of human gut bacteria.</title>
        <authorList>
            <person name="Afrizal A."/>
        </authorList>
    </citation>
    <scope>NUCLEOTIDE SEQUENCE</scope>
    <source>
        <strain evidence="7">CLA-AA-H250</strain>
    </source>
</reference>
<evidence type="ECO:0000256" key="3">
    <source>
        <dbReference type="ARBA" id="ARBA00022989"/>
    </source>
</evidence>
<dbReference type="GO" id="GO:0008273">
    <property type="term" value="F:calcium, potassium:sodium antiporter activity"/>
    <property type="evidence" value="ECO:0007669"/>
    <property type="project" value="TreeGrafter"/>
</dbReference>
<feature type="transmembrane region" description="Helical" evidence="5">
    <location>
        <begin position="6"/>
        <end position="28"/>
    </location>
</feature>
<keyword evidence="3 5" id="KW-1133">Transmembrane helix</keyword>
<evidence type="ECO:0000256" key="4">
    <source>
        <dbReference type="ARBA" id="ARBA00023136"/>
    </source>
</evidence>
<feature type="transmembrane region" description="Helical" evidence="5">
    <location>
        <begin position="289"/>
        <end position="307"/>
    </location>
</feature>
<evidence type="ECO:0000259" key="6">
    <source>
        <dbReference type="Pfam" id="PF01699"/>
    </source>
</evidence>
<feature type="transmembrane region" description="Helical" evidence="5">
    <location>
        <begin position="142"/>
        <end position="160"/>
    </location>
</feature>
<dbReference type="PANTHER" id="PTHR10846:SF8">
    <property type="entry name" value="INNER MEMBRANE PROTEIN YRBG"/>
    <property type="match status" value="1"/>
</dbReference>
<gene>
    <name evidence="7" type="ORF">LKD31_06725</name>
</gene>
<feature type="domain" description="Sodium/calcium exchanger membrane region" evidence="6">
    <location>
        <begin position="7"/>
        <end position="157"/>
    </location>
</feature>
<feature type="transmembrane region" description="Helical" evidence="5">
    <location>
        <begin position="223"/>
        <end position="245"/>
    </location>
</feature>
<proteinExistence type="predicted"/>
<dbReference type="AlphaFoldDB" id="A0AAE3AMF4"/>
<keyword evidence="2 5" id="KW-0812">Transmembrane</keyword>
<dbReference type="GO" id="GO:0005262">
    <property type="term" value="F:calcium channel activity"/>
    <property type="evidence" value="ECO:0007669"/>
    <property type="project" value="TreeGrafter"/>
</dbReference>
<dbReference type="RefSeq" id="WP_308449105.1">
    <property type="nucleotide sequence ID" value="NZ_JAJEQC010000005.1"/>
</dbReference>
<dbReference type="EMBL" id="JAJEQC010000005">
    <property type="protein sequence ID" value="MCC2136708.1"/>
    <property type="molecule type" value="Genomic_DNA"/>
</dbReference>
<dbReference type="InterPro" id="IPR004481">
    <property type="entry name" value="K/Na/Ca-exchanger"/>
</dbReference>
<dbReference type="InterPro" id="IPR044880">
    <property type="entry name" value="NCX_ion-bd_dom_sf"/>
</dbReference>
<feature type="transmembrane region" description="Helical" evidence="5">
    <location>
        <begin position="40"/>
        <end position="64"/>
    </location>
</feature>
<dbReference type="GO" id="GO:0006874">
    <property type="term" value="P:intracellular calcium ion homeostasis"/>
    <property type="evidence" value="ECO:0007669"/>
    <property type="project" value="TreeGrafter"/>
</dbReference>
<evidence type="ECO:0000256" key="2">
    <source>
        <dbReference type="ARBA" id="ARBA00022692"/>
    </source>
</evidence>
<feature type="domain" description="Sodium/calcium exchanger membrane region" evidence="6">
    <location>
        <begin position="189"/>
        <end position="331"/>
    </location>
</feature>
<dbReference type="InterPro" id="IPR004837">
    <property type="entry name" value="NaCa_Exmemb"/>
</dbReference>
<dbReference type="GO" id="GO:0005886">
    <property type="term" value="C:plasma membrane"/>
    <property type="evidence" value="ECO:0007669"/>
    <property type="project" value="TreeGrafter"/>
</dbReference>